<dbReference type="Pfam" id="PF02384">
    <property type="entry name" value="N6_Mtase"/>
    <property type="match status" value="1"/>
</dbReference>
<name>A0A7H0LKC5_9SPHN</name>
<dbReference type="PROSITE" id="PS00092">
    <property type="entry name" value="N6_MTASE"/>
    <property type="match status" value="1"/>
</dbReference>
<feature type="domain" description="DNA methylase adenine-specific" evidence="7">
    <location>
        <begin position="280"/>
        <end position="548"/>
    </location>
</feature>
<dbReference type="InterPro" id="IPR050953">
    <property type="entry name" value="N4_N6_ade-DNA_methylase"/>
</dbReference>
<dbReference type="AlphaFoldDB" id="A0A7H0LKC5"/>
<evidence type="ECO:0000256" key="5">
    <source>
        <dbReference type="ARBA" id="ARBA00022747"/>
    </source>
</evidence>
<dbReference type="Gene3D" id="3.40.50.150">
    <property type="entry name" value="Vaccinia Virus protein VP39"/>
    <property type="match status" value="1"/>
</dbReference>
<dbReference type="EC" id="2.1.1.72" evidence="2"/>
<keyword evidence="3 8" id="KW-0489">Methyltransferase</keyword>
<dbReference type="InterPro" id="IPR003356">
    <property type="entry name" value="DNA_methylase_A-5"/>
</dbReference>
<dbReference type="KEGG" id="spap:H3Z74_02440"/>
<dbReference type="RefSeq" id="WP_187762432.1">
    <property type="nucleotide sequence ID" value="NZ_CP061038.1"/>
</dbReference>
<dbReference type="InterPro" id="IPR029063">
    <property type="entry name" value="SAM-dependent_MTases_sf"/>
</dbReference>
<dbReference type="SUPFAM" id="SSF53335">
    <property type="entry name" value="S-adenosyl-L-methionine-dependent methyltransferases"/>
    <property type="match status" value="1"/>
</dbReference>
<gene>
    <name evidence="8" type="ORF">H3Z74_02440</name>
</gene>
<protein>
    <recommendedName>
        <fullName evidence="2">site-specific DNA-methyltransferase (adenine-specific)</fullName>
        <ecNumber evidence="2">2.1.1.72</ecNumber>
    </recommendedName>
</protein>
<keyword evidence="5" id="KW-0680">Restriction system</keyword>
<keyword evidence="9" id="KW-1185">Reference proteome</keyword>
<evidence type="ECO:0000256" key="6">
    <source>
        <dbReference type="ARBA" id="ARBA00047942"/>
    </source>
</evidence>
<evidence type="ECO:0000259" key="7">
    <source>
        <dbReference type="Pfam" id="PF02384"/>
    </source>
</evidence>
<evidence type="ECO:0000256" key="3">
    <source>
        <dbReference type="ARBA" id="ARBA00022603"/>
    </source>
</evidence>
<comment type="catalytic activity">
    <reaction evidence="6">
        <text>a 2'-deoxyadenosine in DNA + S-adenosyl-L-methionine = an N(6)-methyl-2'-deoxyadenosine in DNA + S-adenosyl-L-homocysteine + H(+)</text>
        <dbReference type="Rhea" id="RHEA:15197"/>
        <dbReference type="Rhea" id="RHEA-COMP:12418"/>
        <dbReference type="Rhea" id="RHEA-COMP:12419"/>
        <dbReference type="ChEBI" id="CHEBI:15378"/>
        <dbReference type="ChEBI" id="CHEBI:57856"/>
        <dbReference type="ChEBI" id="CHEBI:59789"/>
        <dbReference type="ChEBI" id="CHEBI:90615"/>
        <dbReference type="ChEBI" id="CHEBI:90616"/>
        <dbReference type="EC" id="2.1.1.72"/>
    </reaction>
</comment>
<comment type="similarity">
    <text evidence="1">Belongs to the N(4)/N(6)-methyltransferase family.</text>
</comment>
<dbReference type="PANTHER" id="PTHR33841">
    <property type="entry name" value="DNA METHYLTRANSFERASE YEEA-RELATED"/>
    <property type="match status" value="1"/>
</dbReference>
<reference evidence="8 9" key="1">
    <citation type="submission" date="2020-09" db="EMBL/GenBank/DDBJ databases">
        <title>Sphingomonas sp., a new species isolated from pork steak.</title>
        <authorList>
            <person name="Heidler von Heilborn D."/>
        </authorList>
    </citation>
    <scope>NUCLEOTIDE SEQUENCE [LARGE SCALE GENOMIC DNA]</scope>
    <source>
        <strain evidence="9">S8-3T</strain>
    </source>
</reference>
<dbReference type="EMBL" id="CP061038">
    <property type="protein sequence ID" value="QNQ10128.1"/>
    <property type="molecule type" value="Genomic_DNA"/>
</dbReference>
<keyword evidence="4" id="KW-0808">Transferase</keyword>
<dbReference type="PRINTS" id="PR00507">
    <property type="entry name" value="N12N6MTFRASE"/>
</dbReference>
<organism evidence="8 9">
    <name type="scientific">Sphingomonas alpina</name>
    <dbReference type="NCBI Taxonomy" id="653931"/>
    <lineage>
        <taxon>Bacteria</taxon>
        <taxon>Pseudomonadati</taxon>
        <taxon>Pseudomonadota</taxon>
        <taxon>Alphaproteobacteria</taxon>
        <taxon>Sphingomonadales</taxon>
        <taxon>Sphingomonadaceae</taxon>
        <taxon>Sphingomonas</taxon>
    </lineage>
</organism>
<dbReference type="GO" id="GO:0008170">
    <property type="term" value="F:N-methyltransferase activity"/>
    <property type="evidence" value="ECO:0007669"/>
    <property type="project" value="InterPro"/>
</dbReference>
<evidence type="ECO:0000313" key="8">
    <source>
        <dbReference type="EMBL" id="QNQ10128.1"/>
    </source>
</evidence>
<evidence type="ECO:0000256" key="2">
    <source>
        <dbReference type="ARBA" id="ARBA00011900"/>
    </source>
</evidence>
<accession>A0A7H0LKC5</accession>
<dbReference type="PANTHER" id="PTHR33841:SF1">
    <property type="entry name" value="DNA METHYLTRANSFERASE A"/>
    <property type="match status" value="1"/>
</dbReference>
<dbReference type="InterPro" id="IPR002052">
    <property type="entry name" value="DNA_methylase_N6_adenine_CS"/>
</dbReference>
<dbReference type="GO" id="GO:0003677">
    <property type="term" value="F:DNA binding"/>
    <property type="evidence" value="ECO:0007669"/>
    <property type="project" value="InterPro"/>
</dbReference>
<evidence type="ECO:0000256" key="1">
    <source>
        <dbReference type="ARBA" id="ARBA00006594"/>
    </source>
</evidence>
<evidence type="ECO:0000313" key="9">
    <source>
        <dbReference type="Proteomes" id="UP000516148"/>
    </source>
</evidence>
<proteinExistence type="inferred from homology"/>
<sequence>MIRFKDIIAEHGGDPTCFLNFDEDSDQVHLLPYATLSAARTTESTDPLSALIGVYEWQSAPLFMLVDGDALSGDPEGLTRLRRLIAMRGDAPYLAVLQMGRLTFHNVGLDNKTFDATKAMADELNDVGMAIPFVANERPNPSTRQVWISDVILNLLTAALDALVRLNIDDGDAISLAGRALFTRFLADRGLLPDAVVRIGESGIETLFDTATSSAGVSAWLDKTFNGDFLPLAKSKISGFPPEAFQTVGNIMRRAQDGQLPLEWAEDWARLDFAHIPVGVLSQAYERYLGQHQKDKQRKEGSFYTPRHIADLMVHASFASLRREGKAHCARVLDPAAGAGVFLITAFRQIVKERWQYDGKRPDTKTLRQILYDQICGFDINDSALRFAALGLYLISIELDAAPKPIEKLKFNHDLRQTVIFELGHGDDTEGQSLGSLGDDVGPEHTHQYDLVIGNPPWSSATGLAKWPSVTEWVSKFAHERLNDERVDAPLPNHALDLPFVWRAMNWAKPNGQIAFALHGRLLFQRGEGMDKALSAISRAIDITGIVNGAEVRQSQVWPNVDAPFCLLFARNACSAPDAGFRYVSPHLEGPLTAAGGWRIDPAQTESVTVDELRQRPELLKILFRGNRLDLDIFERISAKEYPTFGEYWRDLHGGTANQPNCAGKGFGNLLRGSRPNPAEQNLPGYSAEKMYDFPFLDHDLFRGVLLDTEQFRLFRDLRMPRLDQRRLLSLYTGPMLLVKKSPDAEDGRIRTAVSLKNLTFNQSYYGYTAHQLDNSGELVKYLCLIISSKIALWHALITSGGFGVERDPVEKFVIQEAPLPPFESLSATDRERAAELFAALAQEETPETWLKVDEWVGSLFNLTSDDVQVISDTLAFSLPFGDNRNAAQAPVDRLSKDAFSNRLEAELVPWGSRFERKLTVSSVNTSSFWPWQFVAIKANAASSPGEKMDRALLEVMQQLADTLSSSEIVYWDEQTDCLFVGRLNQARYWSTSQARLVARRIIWDHVEFLSGKRAA</sequence>
<dbReference type="GO" id="GO:0032259">
    <property type="term" value="P:methylation"/>
    <property type="evidence" value="ECO:0007669"/>
    <property type="project" value="UniProtKB-KW"/>
</dbReference>
<dbReference type="Proteomes" id="UP000516148">
    <property type="component" value="Chromosome"/>
</dbReference>
<evidence type="ECO:0000256" key="4">
    <source>
        <dbReference type="ARBA" id="ARBA00022679"/>
    </source>
</evidence>
<dbReference type="GO" id="GO:0009007">
    <property type="term" value="F:site-specific DNA-methyltransferase (adenine-specific) activity"/>
    <property type="evidence" value="ECO:0007669"/>
    <property type="project" value="UniProtKB-EC"/>
</dbReference>
<dbReference type="GO" id="GO:0009307">
    <property type="term" value="P:DNA restriction-modification system"/>
    <property type="evidence" value="ECO:0007669"/>
    <property type="project" value="UniProtKB-KW"/>
</dbReference>